<dbReference type="OrthoDB" id="2000422at2"/>
<dbReference type="InterPro" id="IPR050445">
    <property type="entry name" value="Bact_polysacc_biosynth/exp"/>
</dbReference>
<gene>
    <name evidence="2" type="ORF">EDD76_104194</name>
</gene>
<feature type="transmembrane region" description="Helical" evidence="1">
    <location>
        <begin position="28"/>
        <end position="54"/>
    </location>
</feature>
<dbReference type="EMBL" id="SLUO01000004">
    <property type="protein sequence ID" value="TCL59457.1"/>
    <property type="molecule type" value="Genomic_DNA"/>
</dbReference>
<comment type="caution">
    <text evidence="2">The sequence shown here is derived from an EMBL/GenBank/DDBJ whole genome shotgun (WGS) entry which is preliminary data.</text>
</comment>
<evidence type="ECO:0000313" key="3">
    <source>
        <dbReference type="Proteomes" id="UP000295718"/>
    </source>
</evidence>
<evidence type="ECO:0000256" key="1">
    <source>
        <dbReference type="SAM" id="Phobius"/>
    </source>
</evidence>
<keyword evidence="1" id="KW-0812">Transmembrane</keyword>
<name>A0A4V6NGP8_9FIRM</name>
<keyword evidence="1" id="KW-1133">Transmembrane helix</keyword>
<organism evidence="2 3">
    <name type="scientific">Kineothrix alysoides</name>
    <dbReference type="NCBI Taxonomy" id="1469948"/>
    <lineage>
        <taxon>Bacteria</taxon>
        <taxon>Bacillati</taxon>
        <taxon>Bacillota</taxon>
        <taxon>Clostridia</taxon>
        <taxon>Lachnospirales</taxon>
        <taxon>Lachnospiraceae</taxon>
        <taxon>Kineothrix</taxon>
    </lineage>
</organism>
<dbReference type="Proteomes" id="UP000295718">
    <property type="component" value="Unassembled WGS sequence"/>
</dbReference>
<reference evidence="2 3" key="1">
    <citation type="submission" date="2019-03" db="EMBL/GenBank/DDBJ databases">
        <title>Genomic Encyclopedia of Type Strains, Phase IV (KMG-IV): sequencing the most valuable type-strain genomes for metagenomic binning, comparative biology and taxonomic classification.</title>
        <authorList>
            <person name="Goeker M."/>
        </authorList>
    </citation>
    <scope>NUCLEOTIDE SEQUENCE [LARGE SCALE GENOMIC DNA]</scope>
    <source>
        <strain evidence="2 3">DSM 100556</strain>
    </source>
</reference>
<evidence type="ECO:0000313" key="2">
    <source>
        <dbReference type="EMBL" id="TCL59457.1"/>
    </source>
</evidence>
<accession>A0A4V6NGP8</accession>
<feature type="transmembrane region" description="Helical" evidence="1">
    <location>
        <begin position="183"/>
        <end position="205"/>
    </location>
</feature>
<protein>
    <submittedName>
        <fullName evidence="2">Capsular polysaccharide biosynthesis protein</fullName>
    </submittedName>
</protein>
<dbReference type="PANTHER" id="PTHR32309">
    <property type="entry name" value="TYROSINE-PROTEIN KINASE"/>
    <property type="match status" value="1"/>
</dbReference>
<keyword evidence="3" id="KW-1185">Reference proteome</keyword>
<dbReference type="STRING" id="1469948.GCA_000732725_03667"/>
<proteinExistence type="predicted"/>
<dbReference type="AlphaFoldDB" id="A0A4V6NGP8"/>
<sequence>MIGRMENERYMRAEMDLKRVFLLFMNKLWLAVAAVVLGAVLGVGIYLAAHLIFASEKEYQSVSKIYLHFNCEPEDFNELSYNGYTWNDLLDTDPILDYAMAELPAQISREEVTAATKAEILSDIRLLTVTVTAKQPELAAQIMEAMQIALVHLGETDELFQRIEIYSTGEPEQIVWDDRTVNAAVMGAVLMLIVVLLSMALYYILDDSVYVEADAKKRFGIPAVGIFTSGESGTFQSYGSEFLSNFSYLCRKLKKVSLMSADNGEDARNAAFTMEKLFSTEKLEESYEIIPVELAEESPKVYEEIRNTDGVLLTVRYGRGNGKLVERALNNLEKQDCRVIGILIVEADVRFLKRYYMCKRYKVKRNALSPSLICTPAKAGKWEQK</sequence>
<dbReference type="PANTHER" id="PTHR32309:SF31">
    <property type="entry name" value="CAPSULAR EXOPOLYSACCHARIDE FAMILY"/>
    <property type="match status" value="1"/>
</dbReference>
<keyword evidence="1" id="KW-0472">Membrane</keyword>
<dbReference type="RefSeq" id="WP_031392286.1">
    <property type="nucleotide sequence ID" value="NZ_JPNB01000002.1"/>
</dbReference>